<dbReference type="EMBL" id="CAACVG010010837">
    <property type="protein sequence ID" value="VEN56729.1"/>
    <property type="molecule type" value="Genomic_DNA"/>
</dbReference>
<protein>
    <recommendedName>
        <fullName evidence="3">RNA-directed DNA polymerase</fullName>
    </recommendedName>
</protein>
<keyword evidence="2" id="KW-1185">Reference proteome</keyword>
<dbReference type="AlphaFoldDB" id="A0A653D995"/>
<name>A0A653D995_CALMS</name>
<evidence type="ECO:0000313" key="1">
    <source>
        <dbReference type="EMBL" id="VEN56729.1"/>
    </source>
</evidence>
<sequence length="196" mass="23307">MLIWKDQVNELSKKLCKTIFLVRNLKPIVGLNTILNCYHGYFQSALSYAIFTWGHSSHAKDIFALQRRCIRIIANLSYQEPCQSAFVSLKILTLPCIYILQCLSYVKRYENRFVKHSNVHIHLTRNRENLQLNDLRLTRSRNAENYHCIKFYNALPRSIKMLQANLFYKKMKSYLITKAFYSFEDYLHNDFSDFIS</sequence>
<dbReference type="Proteomes" id="UP000410492">
    <property type="component" value="Unassembled WGS sequence"/>
</dbReference>
<accession>A0A653D995</accession>
<organism evidence="1 2">
    <name type="scientific">Callosobruchus maculatus</name>
    <name type="common">Southern cowpea weevil</name>
    <name type="synonym">Pulse bruchid</name>
    <dbReference type="NCBI Taxonomy" id="64391"/>
    <lineage>
        <taxon>Eukaryota</taxon>
        <taxon>Metazoa</taxon>
        <taxon>Ecdysozoa</taxon>
        <taxon>Arthropoda</taxon>
        <taxon>Hexapoda</taxon>
        <taxon>Insecta</taxon>
        <taxon>Pterygota</taxon>
        <taxon>Neoptera</taxon>
        <taxon>Endopterygota</taxon>
        <taxon>Coleoptera</taxon>
        <taxon>Polyphaga</taxon>
        <taxon>Cucujiformia</taxon>
        <taxon>Chrysomeloidea</taxon>
        <taxon>Chrysomelidae</taxon>
        <taxon>Bruchinae</taxon>
        <taxon>Bruchini</taxon>
        <taxon>Callosobruchus</taxon>
    </lineage>
</organism>
<proteinExistence type="predicted"/>
<reference evidence="1 2" key="1">
    <citation type="submission" date="2019-01" db="EMBL/GenBank/DDBJ databases">
        <authorList>
            <person name="Sayadi A."/>
        </authorList>
    </citation>
    <scope>NUCLEOTIDE SEQUENCE [LARGE SCALE GENOMIC DNA]</scope>
</reference>
<evidence type="ECO:0008006" key="3">
    <source>
        <dbReference type="Google" id="ProtNLM"/>
    </source>
</evidence>
<dbReference type="OrthoDB" id="6768507at2759"/>
<evidence type="ECO:0000313" key="2">
    <source>
        <dbReference type="Proteomes" id="UP000410492"/>
    </source>
</evidence>
<gene>
    <name evidence="1" type="ORF">CALMAC_LOCUS15546</name>
</gene>